<protein>
    <submittedName>
        <fullName evidence="2">Uncharacterized protein</fullName>
    </submittedName>
</protein>
<sequence>MAKILLISFICSGLLFFLLRLNLWRNNAISVNVLFPSENNSKAFLIAFNFSDSTSIPLVFGLLIYPSGALPG</sequence>
<accession>A0A1G1VDB2</accession>
<keyword evidence="1" id="KW-1133">Transmembrane helix</keyword>
<reference evidence="2 3" key="1">
    <citation type="journal article" date="2016" name="Nat. Commun.">
        <title>Thousands of microbial genomes shed light on interconnected biogeochemical processes in an aquifer system.</title>
        <authorList>
            <person name="Anantharaman K."/>
            <person name="Brown C.T."/>
            <person name="Hug L.A."/>
            <person name="Sharon I."/>
            <person name="Castelle C.J."/>
            <person name="Probst A.J."/>
            <person name="Thomas B.C."/>
            <person name="Singh A."/>
            <person name="Wilkins M.J."/>
            <person name="Karaoz U."/>
            <person name="Brodie E.L."/>
            <person name="Williams K.H."/>
            <person name="Hubbard S.S."/>
            <person name="Banfield J.F."/>
        </authorList>
    </citation>
    <scope>NUCLEOTIDE SEQUENCE [LARGE SCALE GENOMIC DNA]</scope>
</reference>
<proteinExistence type="predicted"/>
<dbReference type="Proteomes" id="UP000178659">
    <property type="component" value="Unassembled WGS sequence"/>
</dbReference>
<evidence type="ECO:0000256" key="1">
    <source>
        <dbReference type="SAM" id="Phobius"/>
    </source>
</evidence>
<dbReference type="AlphaFoldDB" id="A0A1G1VDB2"/>
<keyword evidence="1" id="KW-0472">Membrane</keyword>
<organism evidence="2 3">
    <name type="scientific">Candidatus Blackburnbacteria bacterium RIFCSPLOWO2_01_FULL_40_20</name>
    <dbReference type="NCBI Taxonomy" id="1797519"/>
    <lineage>
        <taxon>Bacteria</taxon>
        <taxon>Candidatus Blackburniibacteriota</taxon>
    </lineage>
</organism>
<comment type="caution">
    <text evidence="2">The sequence shown here is derived from an EMBL/GenBank/DDBJ whole genome shotgun (WGS) entry which is preliminary data.</text>
</comment>
<dbReference type="EMBL" id="MHCC01000017">
    <property type="protein sequence ID" value="OGY13307.1"/>
    <property type="molecule type" value="Genomic_DNA"/>
</dbReference>
<evidence type="ECO:0000313" key="3">
    <source>
        <dbReference type="Proteomes" id="UP000178659"/>
    </source>
</evidence>
<feature type="transmembrane region" description="Helical" evidence="1">
    <location>
        <begin position="44"/>
        <end position="65"/>
    </location>
</feature>
<name>A0A1G1VDB2_9BACT</name>
<gene>
    <name evidence="2" type="ORF">A3A77_02670</name>
</gene>
<keyword evidence="1" id="KW-0812">Transmembrane</keyword>
<evidence type="ECO:0000313" key="2">
    <source>
        <dbReference type="EMBL" id="OGY13307.1"/>
    </source>
</evidence>